<reference evidence="3 4" key="1">
    <citation type="submission" date="2023-12" db="EMBL/GenBank/DDBJ databases">
        <title>Description of an unclassified Opitutus bacterium of Verrucomicrobiota.</title>
        <authorList>
            <person name="Zhang D.-F."/>
        </authorList>
    </citation>
    <scope>NUCLEOTIDE SEQUENCE [LARGE SCALE GENOMIC DNA]</scope>
    <source>
        <strain evidence="3 4">WL0086</strain>
    </source>
</reference>
<comment type="similarity">
    <text evidence="1 2">Belongs to the phD/YefM antitoxin family.</text>
</comment>
<name>A0ABZ1C6H6_9BACT</name>
<evidence type="ECO:0000256" key="2">
    <source>
        <dbReference type="RuleBase" id="RU362080"/>
    </source>
</evidence>
<organism evidence="3 4">
    <name type="scientific">Actomonas aquatica</name>
    <dbReference type="NCBI Taxonomy" id="2866162"/>
    <lineage>
        <taxon>Bacteria</taxon>
        <taxon>Pseudomonadati</taxon>
        <taxon>Verrucomicrobiota</taxon>
        <taxon>Opitutia</taxon>
        <taxon>Opitutales</taxon>
        <taxon>Opitutaceae</taxon>
        <taxon>Actomonas</taxon>
    </lineage>
</organism>
<dbReference type="SUPFAM" id="SSF143120">
    <property type="entry name" value="YefM-like"/>
    <property type="match status" value="1"/>
</dbReference>
<dbReference type="InterPro" id="IPR036165">
    <property type="entry name" value="YefM-like_sf"/>
</dbReference>
<evidence type="ECO:0000256" key="1">
    <source>
        <dbReference type="ARBA" id="ARBA00009981"/>
    </source>
</evidence>
<evidence type="ECO:0000313" key="3">
    <source>
        <dbReference type="EMBL" id="WRQ86873.1"/>
    </source>
</evidence>
<dbReference type="Pfam" id="PF02604">
    <property type="entry name" value="PhdYeFM_antitox"/>
    <property type="match status" value="1"/>
</dbReference>
<accession>A0ABZ1C6H6</accession>
<dbReference type="RefSeq" id="WP_221030708.1">
    <property type="nucleotide sequence ID" value="NZ_CP139781.1"/>
</dbReference>
<dbReference type="InterPro" id="IPR051416">
    <property type="entry name" value="phD-YefM_TA_antitoxins"/>
</dbReference>
<dbReference type="Gene3D" id="3.40.1620.10">
    <property type="entry name" value="YefM-like domain"/>
    <property type="match status" value="1"/>
</dbReference>
<dbReference type="PANTHER" id="PTHR35377:SF4">
    <property type="entry name" value="PREVENT-HOST-DEATH FAMILY PROTEIN"/>
    <property type="match status" value="1"/>
</dbReference>
<dbReference type="NCBIfam" id="TIGR01552">
    <property type="entry name" value="phd_fam"/>
    <property type="match status" value="1"/>
</dbReference>
<dbReference type="PANTHER" id="PTHR35377">
    <property type="entry name" value="ANTITOXIN VAPB49-RELATED-RELATED"/>
    <property type="match status" value="1"/>
</dbReference>
<comment type="function">
    <text evidence="2">Antitoxin component of a type II toxin-antitoxin (TA) system.</text>
</comment>
<gene>
    <name evidence="3" type="ORF">K1X11_018835</name>
</gene>
<protein>
    <recommendedName>
        <fullName evidence="2">Antitoxin</fullName>
    </recommendedName>
</protein>
<sequence length="96" mass="10475">MKTINIQAAKTHLSRLVDQAAAGEEIILAKAGKPLAKLVPFQVARKPRVGGQLKGQIWASPDCWETDEDLIAQMSDAPLYHQVEPSLPPHAAEDRP</sequence>
<dbReference type="InterPro" id="IPR006442">
    <property type="entry name" value="Antitoxin_Phd/YefM"/>
</dbReference>
<dbReference type="EMBL" id="CP139781">
    <property type="protein sequence ID" value="WRQ86873.1"/>
    <property type="molecule type" value="Genomic_DNA"/>
</dbReference>
<evidence type="ECO:0000313" key="4">
    <source>
        <dbReference type="Proteomes" id="UP000738431"/>
    </source>
</evidence>
<dbReference type="Proteomes" id="UP000738431">
    <property type="component" value="Chromosome"/>
</dbReference>
<keyword evidence="4" id="KW-1185">Reference proteome</keyword>
<proteinExistence type="inferred from homology"/>